<dbReference type="AlphaFoldDB" id="A0A2X0QTU3"/>
<accession>A0A2X0QTU3</accession>
<name>A0A2X0QTU3_9PROT</name>
<gene>
    <name evidence="1" type="ORF">NITFAB_1119</name>
</gene>
<reference evidence="1" key="1">
    <citation type="submission" date="2018-05" db="EMBL/GenBank/DDBJ databases">
        <authorList>
            <person name="Lanie J.A."/>
            <person name="Ng W.-L."/>
            <person name="Kazmierczak K.M."/>
            <person name="Andrzejewski T.M."/>
            <person name="Davidsen T.M."/>
            <person name="Wayne K.J."/>
            <person name="Tettelin H."/>
            <person name="Glass J.I."/>
            <person name="Rusch D."/>
            <person name="Podicherti R."/>
            <person name="Tsui H.-C.T."/>
            <person name="Winkler M.E."/>
        </authorList>
    </citation>
    <scope>NUCLEOTIDE SEQUENCE</scope>
    <source>
        <strain evidence="1">KNB</strain>
    </source>
</reference>
<protein>
    <recommendedName>
        <fullName evidence="2">Helix-turn-helix domain-containing protein</fullName>
    </recommendedName>
</protein>
<evidence type="ECO:0008006" key="2">
    <source>
        <dbReference type="Google" id="ProtNLM"/>
    </source>
</evidence>
<proteinExistence type="predicted"/>
<dbReference type="EMBL" id="LS423452">
    <property type="protein sequence ID" value="SPS05529.1"/>
    <property type="molecule type" value="Genomic_DNA"/>
</dbReference>
<sequence length="103" mass="11881">MIQHENTVIMSKAELDRYLHQVATTAAQEAVRQMTVKTSQKSELWDAQQCADYLKISKYTWAQVWAHYPDAPKASVMGSGKCAKRRWNAAEVRHFAEKRANRK</sequence>
<organism evidence="1">
    <name type="scientific">Candidatus Nitrotoga fabula</name>
    <dbReference type="NCBI Taxonomy" id="2182327"/>
    <lineage>
        <taxon>Bacteria</taxon>
        <taxon>Pseudomonadati</taxon>
        <taxon>Pseudomonadota</taxon>
        <taxon>Betaproteobacteria</taxon>
        <taxon>Nitrosomonadales</taxon>
        <taxon>Gallionellaceae</taxon>
        <taxon>Candidatus Nitrotoga</taxon>
    </lineage>
</organism>
<evidence type="ECO:0000313" key="1">
    <source>
        <dbReference type="EMBL" id="SPS05529.1"/>
    </source>
</evidence>